<gene>
    <name evidence="3" type="ORF">M409DRAFT_28727</name>
</gene>
<proteinExistence type="predicted"/>
<evidence type="ECO:0000256" key="1">
    <source>
        <dbReference type="SAM" id="SignalP"/>
    </source>
</evidence>
<dbReference type="AlphaFoldDB" id="A0A6A6C3H9"/>
<evidence type="ECO:0000259" key="2">
    <source>
        <dbReference type="Pfam" id="PF26534"/>
    </source>
</evidence>
<dbReference type="EMBL" id="ML993623">
    <property type="protein sequence ID" value="KAF2160848.1"/>
    <property type="molecule type" value="Genomic_DNA"/>
</dbReference>
<evidence type="ECO:0000313" key="4">
    <source>
        <dbReference type="Proteomes" id="UP000799537"/>
    </source>
</evidence>
<accession>A0A6A6C3H9</accession>
<reference evidence="3" key="1">
    <citation type="journal article" date="2020" name="Stud. Mycol.">
        <title>101 Dothideomycetes genomes: a test case for predicting lifestyles and emergence of pathogens.</title>
        <authorList>
            <person name="Haridas S."/>
            <person name="Albert R."/>
            <person name="Binder M."/>
            <person name="Bloem J."/>
            <person name="Labutti K."/>
            <person name="Salamov A."/>
            <person name="Andreopoulos B."/>
            <person name="Baker S."/>
            <person name="Barry K."/>
            <person name="Bills G."/>
            <person name="Bluhm B."/>
            <person name="Cannon C."/>
            <person name="Castanera R."/>
            <person name="Culley D."/>
            <person name="Daum C."/>
            <person name="Ezra D."/>
            <person name="Gonzalez J."/>
            <person name="Henrissat B."/>
            <person name="Kuo A."/>
            <person name="Liang C."/>
            <person name="Lipzen A."/>
            <person name="Lutzoni F."/>
            <person name="Magnuson J."/>
            <person name="Mondo S."/>
            <person name="Nolan M."/>
            <person name="Ohm R."/>
            <person name="Pangilinan J."/>
            <person name="Park H.-J."/>
            <person name="Ramirez L."/>
            <person name="Alfaro M."/>
            <person name="Sun H."/>
            <person name="Tritt A."/>
            <person name="Yoshinaga Y."/>
            <person name="Zwiers L.-H."/>
            <person name="Turgeon B."/>
            <person name="Goodwin S."/>
            <person name="Spatafora J."/>
            <person name="Crous P."/>
            <person name="Grigoriev I."/>
        </authorList>
    </citation>
    <scope>NUCLEOTIDE SEQUENCE</scope>
    <source>
        <strain evidence="3">ATCC 36951</strain>
    </source>
</reference>
<evidence type="ECO:0000313" key="3">
    <source>
        <dbReference type="EMBL" id="KAF2160848.1"/>
    </source>
</evidence>
<feature type="domain" description="NTF2-like" evidence="2">
    <location>
        <begin position="22"/>
        <end position="168"/>
    </location>
</feature>
<organism evidence="3 4">
    <name type="scientific">Zasmidium cellare ATCC 36951</name>
    <dbReference type="NCBI Taxonomy" id="1080233"/>
    <lineage>
        <taxon>Eukaryota</taxon>
        <taxon>Fungi</taxon>
        <taxon>Dikarya</taxon>
        <taxon>Ascomycota</taxon>
        <taxon>Pezizomycotina</taxon>
        <taxon>Dothideomycetes</taxon>
        <taxon>Dothideomycetidae</taxon>
        <taxon>Mycosphaerellales</taxon>
        <taxon>Mycosphaerellaceae</taxon>
        <taxon>Zasmidium</taxon>
    </lineage>
</organism>
<keyword evidence="1" id="KW-0732">Signal</keyword>
<protein>
    <recommendedName>
        <fullName evidence="2">NTF2-like domain-containing protein</fullName>
    </recommendedName>
</protein>
<dbReference type="RefSeq" id="XP_033661737.1">
    <property type="nucleotide sequence ID" value="XM_033809154.1"/>
</dbReference>
<dbReference type="GeneID" id="54562426"/>
<feature type="signal peptide" evidence="1">
    <location>
        <begin position="1"/>
        <end position="21"/>
    </location>
</feature>
<dbReference type="Pfam" id="PF26534">
    <property type="entry name" value="NTF2_7"/>
    <property type="match status" value="1"/>
</dbReference>
<dbReference type="Proteomes" id="UP000799537">
    <property type="component" value="Unassembled WGS sequence"/>
</dbReference>
<dbReference type="OrthoDB" id="5596743at2759"/>
<dbReference type="InterPro" id="IPR058645">
    <property type="entry name" value="NTF2-like_dom_7"/>
</dbReference>
<name>A0A6A6C3H9_ZASCE</name>
<keyword evidence="4" id="KW-1185">Reference proteome</keyword>
<feature type="chain" id="PRO_5025633724" description="NTF2-like domain-containing protein" evidence="1">
    <location>
        <begin position="22"/>
        <end position="191"/>
    </location>
</feature>
<sequence>MFSRAIAIVSLLSFSLQSVTATCLLDNNAQKVAQNYATLFSNYSPQFADQVLTKDVIDQSDSVNWLITNGTNACSPLLGATTFNGREAFKAGQSTQPNMPFTILNVYHDCTNVFVRWNFDVKPQQVQGISVLGTKLNTDLTKLLTQPYLIKTVYAEFNVGAFIVNLGYYQGTKPSTCKRDVLGVEAVPFTA</sequence>